<dbReference type="SUPFAM" id="SSF48264">
    <property type="entry name" value="Cytochrome P450"/>
    <property type="match status" value="1"/>
</dbReference>
<evidence type="ECO:0000256" key="7">
    <source>
        <dbReference type="ARBA" id="ARBA00022723"/>
    </source>
</evidence>
<evidence type="ECO:0000256" key="1">
    <source>
        <dbReference type="ARBA" id="ARBA00001971"/>
    </source>
</evidence>
<gene>
    <name evidence="14" type="ORF">V5O48_016380</name>
</gene>
<evidence type="ECO:0000256" key="13">
    <source>
        <dbReference type="RuleBase" id="RU000461"/>
    </source>
</evidence>
<sequence length="431" mass="48857">MFGGGLLGTRGQPHRKQRKVLNPVFSIAHMRDMGKPTGFMATVLLPHTDGKFVVPIFYQITHKLEETLTEKVKDGPQEIDMLSWMARTALELVGQAGLGHSFDNLEDEEHAHPYVVTMKNLAPFFSRAFFARNYLVPRLVHVGTPWLRRWISRLLPYVWKDFAEAKVFSDFMWQVSKEIFADKKANRTKGRGMELSGKDVISRLIDENEKLPEEDRLAEDELIGQTALSRILILLATYPDVQKKLREEVDIAFENGDIPYDQLVSLPYLDAIARETLRFTLKDVTLPLSTPVTCTDGSVVHDIFLPRNTDIFVSVYNSNRNKAYWGDDADKWKPERWSSPLPDTLLDAKIPGIYSHLMTFNAGGRSCIGFKFSQLEMKVVLALLVHTFEFSHSGKEIAWLATGVASPVVVGPESKGHPEMPMIVNLVKRDM</sequence>
<accession>A0ABR3ERZ0</accession>
<dbReference type="PROSITE" id="PS00086">
    <property type="entry name" value="CYTOCHROME_P450"/>
    <property type="match status" value="1"/>
</dbReference>
<protein>
    <recommendedName>
        <fullName evidence="16">Cytochrome P450</fullName>
    </recommendedName>
</protein>
<comment type="pathway">
    <text evidence="3">Secondary metabolite biosynthesis; terpenoid biosynthesis.</text>
</comment>
<evidence type="ECO:0000256" key="9">
    <source>
        <dbReference type="ARBA" id="ARBA00023002"/>
    </source>
</evidence>
<dbReference type="InterPro" id="IPR001128">
    <property type="entry name" value="Cyt_P450"/>
</dbReference>
<evidence type="ECO:0000256" key="3">
    <source>
        <dbReference type="ARBA" id="ARBA00004721"/>
    </source>
</evidence>
<dbReference type="InterPro" id="IPR036396">
    <property type="entry name" value="Cyt_P450_sf"/>
</dbReference>
<comment type="caution">
    <text evidence="14">The sequence shown here is derived from an EMBL/GenBank/DDBJ whole genome shotgun (WGS) entry which is preliminary data.</text>
</comment>
<dbReference type="EMBL" id="JBAHYK010002183">
    <property type="protein sequence ID" value="KAL0565641.1"/>
    <property type="molecule type" value="Genomic_DNA"/>
</dbReference>
<keyword evidence="9 13" id="KW-0560">Oxidoreductase</keyword>
<dbReference type="InterPro" id="IPR050121">
    <property type="entry name" value="Cytochrome_P450_monoxygenase"/>
</dbReference>
<keyword evidence="7 13" id="KW-0479">Metal-binding</keyword>
<evidence type="ECO:0000256" key="11">
    <source>
        <dbReference type="ARBA" id="ARBA00023033"/>
    </source>
</evidence>
<proteinExistence type="inferred from homology"/>
<dbReference type="Proteomes" id="UP001465976">
    <property type="component" value="Unassembled WGS sequence"/>
</dbReference>
<evidence type="ECO:0000256" key="2">
    <source>
        <dbReference type="ARBA" id="ARBA00004370"/>
    </source>
</evidence>
<reference evidence="14 15" key="1">
    <citation type="submission" date="2024-02" db="EMBL/GenBank/DDBJ databases">
        <title>A draft genome for the cacao thread blight pathogen Marasmius crinis-equi.</title>
        <authorList>
            <person name="Cohen S.P."/>
            <person name="Baruah I.K."/>
            <person name="Amoako-Attah I."/>
            <person name="Bukari Y."/>
            <person name="Meinhardt L.W."/>
            <person name="Bailey B.A."/>
        </authorList>
    </citation>
    <scope>NUCLEOTIDE SEQUENCE [LARGE SCALE GENOMIC DNA]</scope>
    <source>
        <strain evidence="14 15">GH-76</strain>
    </source>
</reference>
<keyword evidence="8" id="KW-1133">Transmembrane helix</keyword>
<evidence type="ECO:0000256" key="5">
    <source>
        <dbReference type="ARBA" id="ARBA00022617"/>
    </source>
</evidence>
<keyword evidence="15" id="KW-1185">Reference proteome</keyword>
<dbReference type="Gene3D" id="1.10.630.10">
    <property type="entry name" value="Cytochrome P450"/>
    <property type="match status" value="1"/>
</dbReference>
<dbReference type="PRINTS" id="PR00463">
    <property type="entry name" value="EP450I"/>
</dbReference>
<dbReference type="InterPro" id="IPR002401">
    <property type="entry name" value="Cyt_P450_E_grp-I"/>
</dbReference>
<keyword evidence="11 13" id="KW-0503">Monooxygenase</keyword>
<evidence type="ECO:0000313" key="15">
    <source>
        <dbReference type="Proteomes" id="UP001465976"/>
    </source>
</evidence>
<name>A0ABR3ERZ0_9AGAR</name>
<keyword evidence="5 13" id="KW-0349">Heme</keyword>
<evidence type="ECO:0000256" key="8">
    <source>
        <dbReference type="ARBA" id="ARBA00022989"/>
    </source>
</evidence>
<comment type="similarity">
    <text evidence="4 13">Belongs to the cytochrome P450 family.</text>
</comment>
<dbReference type="InterPro" id="IPR017972">
    <property type="entry name" value="Cyt_P450_CS"/>
</dbReference>
<evidence type="ECO:0000313" key="14">
    <source>
        <dbReference type="EMBL" id="KAL0565641.1"/>
    </source>
</evidence>
<comment type="cofactor">
    <cofactor evidence="1">
        <name>heme</name>
        <dbReference type="ChEBI" id="CHEBI:30413"/>
    </cofactor>
</comment>
<dbReference type="PANTHER" id="PTHR24305:SF166">
    <property type="entry name" value="CYTOCHROME P450 12A4, MITOCHONDRIAL-RELATED"/>
    <property type="match status" value="1"/>
</dbReference>
<evidence type="ECO:0000256" key="12">
    <source>
        <dbReference type="ARBA" id="ARBA00023136"/>
    </source>
</evidence>
<dbReference type="Pfam" id="PF00067">
    <property type="entry name" value="p450"/>
    <property type="match status" value="1"/>
</dbReference>
<keyword evidence="12" id="KW-0472">Membrane</keyword>
<evidence type="ECO:0000256" key="10">
    <source>
        <dbReference type="ARBA" id="ARBA00023004"/>
    </source>
</evidence>
<evidence type="ECO:0000256" key="6">
    <source>
        <dbReference type="ARBA" id="ARBA00022692"/>
    </source>
</evidence>
<comment type="subcellular location">
    <subcellularLocation>
        <location evidence="2">Membrane</location>
    </subcellularLocation>
</comment>
<organism evidence="14 15">
    <name type="scientific">Marasmius crinis-equi</name>
    <dbReference type="NCBI Taxonomy" id="585013"/>
    <lineage>
        <taxon>Eukaryota</taxon>
        <taxon>Fungi</taxon>
        <taxon>Dikarya</taxon>
        <taxon>Basidiomycota</taxon>
        <taxon>Agaricomycotina</taxon>
        <taxon>Agaricomycetes</taxon>
        <taxon>Agaricomycetidae</taxon>
        <taxon>Agaricales</taxon>
        <taxon>Marasmiineae</taxon>
        <taxon>Marasmiaceae</taxon>
        <taxon>Marasmius</taxon>
    </lineage>
</organism>
<evidence type="ECO:0008006" key="16">
    <source>
        <dbReference type="Google" id="ProtNLM"/>
    </source>
</evidence>
<dbReference type="PANTHER" id="PTHR24305">
    <property type="entry name" value="CYTOCHROME P450"/>
    <property type="match status" value="1"/>
</dbReference>
<keyword evidence="10 13" id="KW-0408">Iron</keyword>
<evidence type="ECO:0000256" key="4">
    <source>
        <dbReference type="ARBA" id="ARBA00010617"/>
    </source>
</evidence>
<dbReference type="PRINTS" id="PR00385">
    <property type="entry name" value="P450"/>
</dbReference>
<keyword evidence="6" id="KW-0812">Transmembrane</keyword>